<evidence type="ECO:0000313" key="1">
    <source>
        <dbReference type="EMBL" id="AIK96858.1"/>
    </source>
</evidence>
<dbReference type="eggNOG" id="COG4886">
    <property type="taxonomic scope" value="Bacteria"/>
</dbReference>
<name>A0A077AZ00_9PROT</name>
<protein>
    <recommendedName>
        <fullName evidence="3">Leucine Rich repeats (2 copies)</fullName>
    </recommendedName>
</protein>
<organism evidence="1 2">
    <name type="scientific">Candidatus Odyssella acanthamoebae</name>
    <dbReference type="NCBI Taxonomy" id="91604"/>
    <lineage>
        <taxon>Bacteria</taxon>
        <taxon>Pseudomonadati</taxon>
        <taxon>Pseudomonadota</taxon>
        <taxon>Alphaproteobacteria</taxon>
        <taxon>Holosporales</taxon>
        <taxon>Candidatus Paracaedibacteraceae</taxon>
        <taxon>Candidatus Odyssella</taxon>
    </lineage>
</organism>
<dbReference type="Pfam" id="PF13516">
    <property type="entry name" value="LRR_6"/>
    <property type="match status" value="2"/>
</dbReference>
<dbReference type="PANTHER" id="PTHR24114">
    <property type="entry name" value="LEUCINE RICH REPEAT FAMILY PROTEIN"/>
    <property type="match status" value="1"/>
</dbReference>
<dbReference type="SUPFAM" id="SSF52047">
    <property type="entry name" value="RNI-like"/>
    <property type="match status" value="1"/>
</dbReference>
<evidence type="ECO:0008006" key="3">
    <source>
        <dbReference type="Google" id="ProtNLM"/>
    </source>
</evidence>
<dbReference type="KEGG" id="paca:ID47_09115"/>
<dbReference type="InterPro" id="IPR052394">
    <property type="entry name" value="LRR-containing"/>
</dbReference>
<accession>A0A077AZ00</accession>
<keyword evidence="2" id="KW-1185">Reference proteome</keyword>
<dbReference type="InterPro" id="IPR001611">
    <property type="entry name" value="Leu-rich_rpt"/>
</dbReference>
<proteinExistence type="predicted"/>
<dbReference type="EMBL" id="CP008941">
    <property type="protein sequence ID" value="AIK96858.1"/>
    <property type="molecule type" value="Genomic_DNA"/>
</dbReference>
<dbReference type="HOGENOM" id="CLU_917302_0_0_5"/>
<gene>
    <name evidence="1" type="ORF">ID47_09115</name>
</gene>
<dbReference type="Gene3D" id="3.80.10.10">
    <property type="entry name" value="Ribonuclease Inhibitor"/>
    <property type="match status" value="1"/>
</dbReference>
<dbReference type="STRING" id="91604.ID47_09115"/>
<dbReference type="Proteomes" id="UP000028926">
    <property type="component" value="Chromosome"/>
</dbReference>
<evidence type="ECO:0000313" key="2">
    <source>
        <dbReference type="Proteomes" id="UP000028926"/>
    </source>
</evidence>
<sequence>MKYFILAFCAILRGGDAADPTEWDNNHSFISSPLSHPLDFSHLPSQKQTSTPDVTYVNLAAYELEDKGCVPLLTRLIPHHHTLEHLDLSLNRLGKEAAPHLTTLTDRALKLRYLDLRLNQFSGNSLVPVLKNLERHNKIKYLDLSFNSIDSTGIDALCDLTRIATSLQHLSLDFIGVSKNKRLDLLKSLGKSPSLSHVSLAYNLLAGSGREIGQMIKSGETLTTLGLARCDLTLDDFKHIIQAVNTPLPKSRKSILSTIVQPKTRRITLKLEKTWETELIAAHYAQHKLETPQITLLFHLGPS</sequence>
<dbReference type="AlphaFoldDB" id="A0A077AZ00"/>
<dbReference type="PANTHER" id="PTHR24114:SF2">
    <property type="entry name" value="F-BOX DOMAIN-CONTAINING PROTEIN-RELATED"/>
    <property type="match status" value="1"/>
</dbReference>
<dbReference type="InterPro" id="IPR032675">
    <property type="entry name" value="LRR_dom_sf"/>
</dbReference>
<reference evidence="1 2" key="1">
    <citation type="submission" date="2014-07" db="EMBL/GenBank/DDBJ databases">
        <title>Comparative genomic insights into amoeba endosymbionts belonging to the families of Holosporaceae and Candidatus Midichloriaceae within Rickettsiales.</title>
        <authorList>
            <person name="Wang Z."/>
            <person name="Wu M."/>
        </authorList>
    </citation>
    <scope>NUCLEOTIDE SEQUENCE [LARGE SCALE GENOMIC DNA]</scope>
    <source>
        <strain evidence="1">PRA3</strain>
    </source>
</reference>
<dbReference type="RefSeq" id="WP_038465616.1">
    <property type="nucleotide sequence ID" value="NZ_CP008941.1"/>
</dbReference>